<evidence type="ECO:0000313" key="8">
    <source>
        <dbReference type="EMBL" id="ABM78332.1"/>
    </source>
</evidence>
<dbReference type="HOGENOM" id="CLU_032828_0_1_3"/>
<evidence type="ECO:0000256" key="1">
    <source>
        <dbReference type="ARBA" id="ARBA00004141"/>
    </source>
</evidence>
<dbReference type="BioCyc" id="PMAR59922:G1G80-1384-MONOMER"/>
<feature type="domain" description="EamA" evidence="7">
    <location>
        <begin position="164"/>
        <end position="292"/>
    </location>
</feature>
<name>A2CA22_PROM3</name>
<keyword evidence="5 6" id="KW-0472">Membrane</keyword>
<dbReference type="PANTHER" id="PTHR22911:SF6">
    <property type="entry name" value="SOLUTE CARRIER FAMILY 35 MEMBER G1"/>
    <property type="match status" value="1"/>
</dbReference>
<evidence type="ECO:0000256" key="4">
    <source>
        <dbReference type="ARBA" id="ARBA00022989"/>
    </source>
</evidence>
<feature type="transmembrane region" description="Helical" evidence="6">
    <location>
        <begin position="21"/>
        <end position="39"/>
    </location>
</feature>
<organism evidence="8 9">
    <name type="scientific">Prochlorococcus marinus (strain MIT 9303)</name>
    <dbReference type="NCBI Taxonomy" id="59922"/>
    <lineage>
        <taxon>Bacteria</taxon>
        <taxon>Bacillati</taxon>
        <taxon>Cyanobacteriota</taxon>
        <taxon>Cyanophyceae</taxon>
        <taxon>Synechococcales</taxon>
        <taxon>Prochlorococcaceae</taxon>
        <taxon>Prochlorococcus</taxon>
    </lineage>
</organism>
<feature type="transmembrane region" description="Helical" evidence="6">
    <location>
        <begin position="79"/>
        <end position="101"/>
    </location>
</feature>
<feature type="transmembrane region" description="Helical" evidence="6">
    <location>
        <begin position="221"/>
        <end position="238"/>
    </location>
</feature>
<dbReference type="KEGG" id="pmf:P9303_15881"/>
<dbReference type="GO" id="GO:0016020">
    <property type="term" value="C:membrane"/>
    <property type="evidence" value="ECO:0007669"/>
    <property type="project" value="UniProtKB-SubCell"/>
</dbReference>
<feature type="transmembrane region" description="Helical" evidence="6">
    <location>
        <begin position="275"/>
        <end position="292"/>
    </location>
</feature>
<dbReference type="EMBL" id="CP000554">
    <property type="protein sequence ID" value="ABM78332.1"/>
    <property type="molecule type" value="Genomic_DNA"/>
</dbReference>
<evidence type="ECO:0000256" key="6">
    <source>
        <dbReference type="SAM" id="Phobius"/>
    </source>
</evidence>
<accession>A2CA22</accession>
<comment type="subcellular location">
    <subcellularLocation>
        <location evidence="1">Membrane</location>
        <topology evidence="1">Multi-pass membrane protein</topology>
    </subcellularLocation>
</comment>
<reference evidence="8 9" key="1">
    <citation type="journal article" date="2007" name="PLoS Genet.">
        <title>Patterns and implications of gene gain and loss in the evolution of Prochlorococcus.</title>
        <authorList>
            <person name="Kettler G.C."/>
            <person name="Martiny A.C."/>
            <person name="Huang K."/>
            <person name="Zucker J."/>
            <person name="Coleman M.L."/>
            <person name="Rodrigue S."/>
            <person name="Chen F."/>
            <person name="Lapidus A."/>
            <person name="Ferriera S."/>
            <person name="Johnson J."/>
            <person name="Steglich C."/>
            <person name="Church G.M."/>
            <person name="Richardson P."/>
            <person name="Chisholm S.W."/>
        </authorList>
    </citation>
    <scope>NUCLEOTIDE SEQUENCE [LARGE SCALE GENOMIC DNA]</scope>
    <source>
        <strain evidence="8 9">MIT 9303</strain>
    </source>
</reference>
<dbReference type="RefSeq" id="WP_011826221.1">
    <property type="nucleotide sequence ID" value="NC_008820.1"/>
</dbReference>
<feature type="transmembrane region" description="Helical" evidence="6">
    <location>
        <begin position="107"/>
        <end position="124"/>
    </location>
</feature>
<dbReference type="SUPFAM" id="SSF103481">
    <property type="entry name" value="Multidrug resistance efflux transporter EmrE"/>
    <property type="match status" value="2"/>
</dbReference>
<dbReference type="PANTHER" id="PTHR22911">
    <property type="entry name" value="ACYL-MALONYL CONDENSING ENZYME-RELATED"/>
    <property type="match status" value="1"/>
</dbReference>
<feature type="transmembrane region" description="Helical" evidence="6">
    <location>
        <begin position="191"/>
        <end position="209"/>
    </location>
</feature>
<comment type="similarity">
    <text evidence="2">Belongs to the EamA transporter family.</text>
</comment>
<feature type="domain" description="EamA" evidence="7">
    <location>
        <begin position="21"/>
        <end position="147"/>
    </location>
</feature>
<evidence type="ECO:0000256" key="3">
    <source>
        <dbReference type="ARBA" id="ARBA00022692"/>
    </source>
</evidence>
<keyword evidence="4 6" id="KW-1133">Transmembrane helix</keyword>
<feature type="transmembrane region" description="Helical" evidence="6">
    <location>
        <begin position="45"/>
        <end position="67"/>
    </location>
</feature>
<feature type="transmembrane region" description="Helical" evidence="6">
    <location>
        <begin position="131"/>
        <end position="147"/>
    </location>
</feature>
<gene>
    <name evidence="8" type="ordered locus">P9303_15881</name>
</gene>
<dbReference type="Proteomes" id="UP000002274">
    <property type="component" value="Chromosome"/>
</dbReference>
<dbReference type="InterPro" id="IPR037185">
    <property type="entry name" value="EmrE-like"/>
</dbReference>
<sequence length="304" mass="33484">MMSMQDNNQLQTNSQRRGFKSLLFAALAFSLMTVCVKHLGGRLPVAEILFARSLISLAITRFMLSRVGVSPWGHRKRLLLLRGLLGTAALFCVFDALASLPLATATVLQYTYPTFIALAAWIFLRERIHRRIGIAVLLGWLGITLVLKPEWLGTSFTGYSPLSVSIALSGALFTALAYVCVRELSKQEHQLVIVFYFPLTSVPIALLFLGNQGVLPLGIDWLWILGIGLFTQLGQIWITEGLTLLPAATAGSIGYFQVLFATLWGVLLFAEPVDGWFVIGALMVLGATLISFRSRQENIQNQPT</sequence>
<evidence type="ECO:0000256" key="2">
    <source>
        <dbReference type="ARBA" id="ARBA00007362"/>
    </source>
</evidence>
<dbReference type="InterPro" id="IPR000620">
    <property type="entry name" value="EamA_dom"/>
</dbReference>
<feature type="transmembrane region" description="Helical" evidence="6">
    <location>
        <begin position="245"/>
        <end position="269"/>
    </location>
</feature>
<proteinExistence type="inferred from homology"/>
<evidence type="ECO:0000256" key="5">
    <source>
        <dbReference type="ARBA" id="ARBA00023136"/>
    </source>
</evidence>
<protein>
    <submittedName>
        <fullName evidence="8">Integral membrane protein, DUF6</fullName>
    </submittedName>
</protein>
<evidence type="ECO:0000313" key="9">
    <source>
        <dbReference type="Proteomes" id="UP000002274"/>
    </source>
</evidence>
<evidence type="ECO:0000259" key="7">
    <source>
        <dbReference type="Pfam" id="PF00892"/>
    </source>
</evidence>
<dbReference type="STRING" id="59922.P9303_15881"/>
<dbReference type="Pfam" id="PF00892">
    <property type="entry name" value="EamA"/>
    <property type="match status" value="2"/>
</dbReference>
<keyword evidence="3 6" id="KW-0812">Transmembrane</keyword>
<dbReference type="AlphaFoldDB" id="A2CA22"/>
<feature type="transmembrane region" description="Helical" evidence="6">
    <location>
        <begin position="159"/>
        <end position="179"/>
    </location>
</feature>